<dbReference type="InterPro" id="IPR001279">
    <property type="entry name" value="Metallo-B-lactamas"/>
</dbReference>
<name>A0A540V543_9GAMM</name>
<dbReference type="Gene3D" id="3.60.15.10">
    <property type="entry name" value="Ribonuclease Z/Hydroxyacylglutathione hydrolase-like"/>
    <property type="match status" value="1"/>
</dbReference>
<accession>A0A540V543</accession>
<dbReference type="GO" id="GO:0016787">
    <property type="term" value="F:hydrolase activity"/>
    <property type="evidence" value="ECO:0007669"/>
    <property type="project" value="UniProtKB-KW"/>
</dbReference>
<evidence type="ECO:0000259" key="1">
    <source>
        <dbReference type="Pfam" id="PF00753"/>
    </source>
</evidence>
<sequence>MPLSNLRNKALNPDDVRWVVLTHLHQDH</sequence>
<gene>
    <name evidence="2" type="ORF">FKY71_20070</name>
</gene>
<evidence type="ECO:0000313" key="3">
    <source>
        <dbReference type="Proteomes" id="UP000315400"/>
    </source>
</evidence>
<feature type="non-terminal residue" evidence="2">
    <location>
        <position position="28"/>
    </location>
</feature>
<keyword evidence="2" id="KW-0378">Hydrolase</keyword>
<dbReference type="Pfam" id="PF00753">
    <property type="entry name" value="Lactamase_B"/>
    <property type="match status" value="1"/>
</dbReference>
<organism evidence="2 3">
    <name type="scientific">Spiribacter salinus</name>
    <dbReference type="NCBI Taxonomy" id="1335746"/>
    <lineage>
        <taxon>Bacteria</taxon>
        <taxon>Pseudomonadati</taxon>
        <taxon>Pseudomonadota</taxon>
        <taxon>Gammaproteobacteria</taxon>
        <taxon>Chromatiales</taxon>
        <taxon>Ectothiorhodospiraceae</taxon>
        <taxon>Spiribacter</taxon>
    </lineage>
</organism>
<feature type="domain" description="Metallo-beta-lactamase" evidence="1">
    <location>
        <begin position="6"/>
        <end position="28"/>
    </location>
</feature>
<dbReference type="EMBL" id="VIFK01000679">
    <property type="protein sequence ID" value="TQE91886.1"/>
    <property type="molecule type" value="Genomic_DNA"/>
</dbReference>
<proteinExistence type="predicted"/>
<dbReference type="Proteomes" id="UP000315400">
    <property type="component" value="Unassembled WGS sequence"/>
</dbReference>
<dbReference type="SUPFAM" id="SSF56281">
    <property type="entry name" value="Metallo-hydrolase/oxidoreductase"/>
    <property type="match status" value="1"/>
</dbReference>
<dbReference type="InterPro" id="IPR036866">
    <property type="entry name" value="RibonucZ/Hydroxyglut_hydro"/>
</dbReference>
<dbReference type="AlphaFoldDB" id="A0A540V543"/>
<protein>
    <submittedName>
        <fullName evidence="2">MBL fold metallo-hydrolase</fullName>
    </submittedName>
</protein>
<evidence type="ECO:0000313" key="2">
    <source>
        <dbReference type="EMBL" id="TQE91886.1"/>
    </source>
</evidence>
<reference evidence="2 3" key="1">
    <citation type="submission" date="2019-06" db="EMBL/GenBank/DDBJ databases">
        <title>Metagenome assembled Genome of Spiribacter salinus SL48-SHIP from the microbial mat of Salt Lake 48 (Novosibirsk region, Russia).</title>
        <authorList>
            <person name="Shipova A."/>
            <person name="Rozanov A.S."/>
            <person name="Bryanskaya A.V."/>
            <person name="Peltek S.E."/>
        </authorList>
    </citation>
    <scope>NUCLEOTIDE SEQUENCE [LARGE SCALE GENOMIC DNA]</scope>
    <source>
        <strain evidence="2">SL48-SHIP-2</strain>
    </source>
</reference>
<comment type="caution">
    <text evidence="2">The sequence shown here is derived from an EMBL/GenBank/DDBJ whole genome shotgun (WGS) entry which is preliminary data.</text>
</comment>